<gene>
    <name evidence="3 4" type="primary">rpiA</name>
    <name evidence="4" type="ORF">CKSOR_00189</name>
</gene>
<dbReference type="NCBIfam" id="NF001924">
    <property type="entry name" value="PRK00702.1"/>
    <property type="match status" value="1"/>
</dbReference>
<feature type="active site" description="Proton acceptor" evidence="3">
    <location>
        <position position="108"/>
    </location>
</feature>
<dbReference type="UniPathway" id="UPA00115">
    <property type="reaction ID" value="UER00412"/>
</dbReference>
<dbReference type="InterPro" id="IPR037171">
    <property type="entry name" value="NagB/RpiA_transferase-like"/>
</dbReference>
<comment type="function">
    <text evidence="3">Catalyzes the reversible conversion of ribose-5-phosphate to ribulose 5-phosphate.</text>
</comment>
<dbReference type="OrthoDB" id="5870696at2"/>
<dbReference type="NCBIfam" id="TIGR00021">
    <property type="entry name" value="rpiA"/>
    <property type="match status" value="1"/>
</dbReference>
<dbReference type="GO" id="GO:0004751">
    <property type="term" value="F:ribose-5-phosphate isomerase activity"/>
    <property type="evidence" value="ECO:0007669"/>
    <property type="project" value="UniProtKB-UniRule"/>
</dbReference>
<feature type="binding site" evidence="3">
    <location>
        <begin position="99"/>
        <end position="102"/>
    </location>
    <ligand>
        <name>substrate</name>
    </ligand>
</feature>
<dbReference type="PANTHER" id="PTHR11934:SF0">
    <property type="entry name" value="RIBOSE-5-PHOSPHATE ISOMERASE"/>
    <property type="match status" value="1"/>
</dbReference>
<comment type="pathway">
    <text evidence="3">Carbohydrate degradation; pentose phosphate pathway; D-ribose 5-phosphate from D-ribulose 5-phosphate (non-oxidative stage): step 1/1.</text>
</comment>
<evidence type="ECO:0000313" key="5">
    <source>
        <dbReference type="Proteomes" id="UP000266796"/>
    </source>
</evidence>
<evidence type="ECO:0000313" key="4">
    <source>
        <dbReference type="EMBL" id="AWD32316.1"/>
    </source>
</evidence>
<dbReference type="SUPFAM" id="SSF100950">
    <property type="entry name" value="NagB/RpiA/CoA transferase-like"/>
    <property type="match status" value="1"/>
</dbReference>
<dbReference type="FunFam" id="3.40.50.1360:FF:000001">
    <property type="entry name" value="Ribose-5-phosphate isomerase A"/>
    <property type="match status" value="1"/>
</dbReference>
<accession>A0A3S7J9H4</accession>
<dbReference type="Gene3D" id="3.40.50.1360">
    <property type="match status" value="1"/>
</dbReference>
<comment type="catalytic activity">
    <reaction evidence="1 3">
        <text>aldehydo-D-ribose 5-phosphate = D-ribulose 5-phosphate</text>
        <dbReference type="Rhea" id="RHEA:14657"/>
        <dbReference type="ChEBI" id="CHEBI:58121"/>
        <dbReference type="ChEBI" id="CHEBI:58273"/>
        <dbReference type="EC" id="5.3.1.6"/>
    </reaction>
</comment>
<sequence length="226" mass="24956">MLDVNFLKKNVAHRAVEIVMDNIRFDDILGIGTGSTVDIFIEQLSKYKDDIKSVVASSIRTYNILNKFNFNVIELDEAHSIPFYIDGADEIDESMNMIKGGGGALTREKIIASASENFICIVDESKFVKILGTFPLPIEIIAMAKKQISNQLNKIGGKANVRPNFVTDNNNIILDVVGLDFDNCRELEIYINNIPGVVTCGLFALQKANQALISTQNGVLVKNSQI</sequence>
<name>A0A3S7J9H4_9PROT</name>
<dbReference type="EC" id="5.3.1.6" evidence="3"/>
<keyword evidence="5" id="KW-1185">Reference proteome</keyword>
<dbReference type="EMBL" id="CP025628">
    <property type="protein sequence ID" value="AWD32316.1"/>
    <property type="molecule type" value="Genomic_DNA"/>
</dbReference>
<dbReference type="InterPro" id="IPR004788">
    <property type="entry name" value="Ribose5P_isomerase_type_A"/>
</dbReference>
<feature type="binding site" evidence="3">
    <location>
        <begin position="86"/>
        <end position="89"/>
    </location>
    <ligand>
        <name>substrate</name>
    </ligand>
</feature>
<dbReference type="GO" id="GO:0005829">
    <property type="term" value="C:cytosol"/>
    <property type="evidence" value="ECO:0007669"/>
    <property type="project" value="TreeGrafter"/>
</dbReference>
<evidence type="ECO:0000256" key="2">
    <source>
        <dbReference type="ARBA" id="ARBA00023235"/>
    </source>
</evidence>
<evidence type="ECO:0000256" key="1">
    <source>
        <dbReference type="ARBA" id="ARBA00001713"/>
    </source>
</evidence>
<protein>
    <recommendedName>
        <fullName evidence="3">Ribose-5-phosphate isomerase A</fullName>
        <ecNumber evidence="3">5.3.1.6</ecNumber>
    </recommendedName>
    <alternativeName>
        <fullName evidence="3">Phosphoriboisomerase A</fullName>
        <shortName evidence="3">PRI</shortName>
    </alternativeName>
</protein>
<evidence type="ECO:0000256" key="3">
    <source>
        <dbReference type="HAMAP-Rule" id="MF_00170"/>
    </source>
</evidence>
<comment type="similarity">
    <text evidence="3">Belongs to the ribose 5-phosphate isomerase family.</text>
</comment>
<dbReference type="Gene3D" id="3.30.70.260">
    <property type="match status" value="1"/>
</dbReference>
<dbReference type="PANTHER" id="PTHR11934">
    <property type="entry name" value="RIBOSE-5-PHOSPHATE ISOMERASE"/>
    <property type="match status" value="1"/>
</dbReference>
<dbReference type="RefSeq" id="WP_108673736.1">
    <property type="nucleotide sequence ID" value="NZ_CP025628.1"/>
</dbReference>
<dbReference type="GO" id="GO:0009052">
    <property type="term" value="P:pentose-phosphate shunt, non-oxidative branch"/>
    <property type="evidence" value="ECO:0007669"/>
    <property type="project" value="UniProtKB-UniRule"/>
</dbReference>
<dbReference type="SUPFAM" id="SSF75445">
    <property type="entry name" value="D-ribose-5-phosphate isomerase (RpiA), lid domain"/>
    <property type="match status" value="1"/>
</dbReference>
<dbReference type="Proteomes" id="UP000266796">
    <property type="component" value="Chromosome"/>
</dbReference>
<dbReference type="Pfam" id="PF06026">
    <property type="entry name" value="Rib_5-P_isom_A"/>
    <property type="match status" value="1"/>
</dbReference>
<dbReference type="CDD" id="cd01398">
    <property type="entry name" value="RPI_A"/>
    <property type="match status" value="1"/>
</dbReference>
<dbReference type="KEGG" id="kso:CKSOR_00189"/>
<comment type="subunit">
    <text evidence="3">Homodimer.</text>
</comment>
<feature type="binding site" evidence="3">
    <location>
        <begin position="33"/>
        <end position="36"/>
    </location>
    <ligand>
        <name>substrate</name>
    </ligand>
</feature>
<feature type="binding site" evidence="3">
    <location>
        <position position="126"/>
    </location>
    <ligand>
        <name>substrate</name>
    </ligand>
</feature>
<reference evidence="4 5" key="1">
    <citation type="journal article" date="2018" name="Parasitology">
        <title>The reduced genome of Candidatus Kinetoplastibacterium sorsogonicusi, the endosymbiont of Kentomonas sorsogonicus (Trypanosomatidae): loss of the haem-synthesis pathway.</title>
        <authorList>
            <person name="Silva F.M."/>
            <person name="Kostygov A.Y."/>
            <person name="Spodareva V.V."/>
            <person name="Butenko A."/>
            <person name="Tossou R."/>
            <person name="Lukes J."/>
            <person name="Yurchenko V."/>
            <person name="Alves J.M.P."/>
        </authorList>
    </citation>
    <scope>NUCLEOTIDE SEQUENCE [LARGE SCALE GENOMIC DNA]</scope>
    <source>
        <strain evidence="4 5">MF-08</strain>
    </source>
</reference>
<keyword evidence="2 3" id="KW-0413">Isomerase</keyword>
<dbReference type="HAMAP" id="MF_00170">
    <property type="entry name" value="Rib_5P_isom_A"/>
    <property type="match status" value="1"/>
</dbReference>
<organism evidence="4 5">
    <name type="scientific">Candidatus Kinetoplastidibacterium kentomonadis</name>
    <dbReference type="NCBI Taxonomy" id="1576550"/>
    <lineage>
        <taxon>Bacteria</taxon>
        <taxon>Pseudomonadati</taxon>
        <taxon>Pseudomonadota</taxon>
        <taxon>Betaproteobacteria</taxon>
        <taxon>Candidatus Kinetoplastidibacterium</taxon>
    </lineage>
</organism>
<dbReference type="InterPro" id="IPR020672">
    <property type="entry name" value="Ribose5P_isomerase_typA_subgr"/>
</dbReference>
<dbReference type="AlphaFoldDB" id="A0A3S7J9H4"/>
<proteinExistence type="inferred from homology"/>
<dbReference type="GO" id="GO:0006014">
    <property type="term" value="P:D-ribose metabolic process"/>
    <property type="evidence" value="ECO:0007669"/>
    <property type="project" value="TreeGrafter"/>
</dbReference>